<gene>
    <name evidence="3" type="ORF">A2215_01940</name>
</gene>
<dbReference type="InterPro" id="IPR013324">
    <property type="entry name" value="RNA_pol_sigma_r3/r4-like"/>
</dbReference>
<protein>
    <recommendedName>
        <fullName evidence="2">HTH HARE-type domain-containing protein</fullName>
    </recommendedName>
</protein>
<proteinExistence type="predicted"/>
<dbReference type="InterPro" id="IPR036388">
    <property type="entry name" value="WH-like_DNA-bd_sf"/>
</dbReference>
<dbReference type="Pfam" id="PF04545">
    <property type="entry name" value="Sigma70_r4"/>
    <property type="match status" value="1"/>
</dbReference>
<dbReference type="STRING" id="1797472.A2215_01940"/>
<sequence>MSKLNDFSPLKVMEREIATLKPNEQKVIRKRFGFHDKVYSLAAIGRELRLSRERVRQIQRDALIKLTRGVIKSNQELIKRVIKAMEAHGGIVNKGEVADKLLTSKAASNKLERASLDLFITILPEIENIEKHKDLHDSWMLVTLSKNNAVKVLKEWASELSNIKKPEKVEVLLEKFPNHKKHSITFLSALPRVSREIIETYNDRVGLVSWPEVNPKTIRDKIYYVLRKSQKPLHFTEIGRAIKQENFDDKKVVVATIHNELIADKRYVLVGRGIYALSEWGYKKGTVREIIKKVLEESDGAMELDDIYDKVTKQRIVRKNTILINLQSKSMFKKIGTNKFILA</sequence>
<dbReference type="InterPro" id="IPR007630">
    <property type="entry name" value="RNA_pol_sigma70_r4"/>
</dbReference>
<dbReference type="InterPro" id="IPR000943">
    <property type="entry name" value="RNA_pol_sigma70"/>
</dbReference>
<evidence type="ECO:0000259" key="2">
    <source>
        <dbReference type="PROSITE" id="PS51913"/>
    </source>
</evidence>
<feature type="domain" description="HTH HARE-type" evidence="2">
    <location>
        <begin position="216"/>
        <end position="280"/>
    </location>
</feature>
<accession>A0A1F5E710</accession>
<organism evidence="3 4">
    <name type="scientific">Candidatus Berkelbacteria bacterium RIFOXYA2_FULL_43_10</name>
    <dbReference type="NCBI Taxonomy" id="1797472"/>
    <lineage>
        <taxon>Bacteria</taxon>
        <taxon>Candidatus Berkelbacteria</taxon>
    </lineage>
</organism>
<dbReference type="GO" id="GO:0006352">
    <property type="term" value="P:DNA-templated transcription initiation"/>
    <property type="evidence" value="ECO:0007669"/>
    <property type="project" value="InterPro"/>
</dbReference>
<dbReference type="EMBL" id="MEZY01000038">
    <property type="protein sequence ID" value="OGD63197.1"/>
    <property type="molecule type" value="Genomic_DNA"/>
</dbReference>
<dbReference type="InterPro" id="IPR007759">
    <property type="entry name" value="Asxl_HARE-HTH"/>
</dbReference>
<dbReference type="InterPro" id="IPR038087">
    <property type="entry name" value="RNAP_delta_N_dom_sf"/>
</dbReference>
<evidence type="ECO:0000313" key="4">
    <source>
        <dbReference type="Proteomes" id="UP000178583"/>
    </source>
</evidence>
<dbReference type="GO" id="GO:0003700">
    <property type="term" value="F:DNA-binding transcription factor activity"/>
    <property type="evidence" value="ECO:0007669"/>
    <property type="project" value="InterPro"/>
</dbReference>
<dbReference type="PROSITE" id="PS51913">
    <property type="entry name" value="HTH_HARE"/>
    <property type="match status" value="1"/>
</dbReference>
<evidence type="ECO:0000313" key="3">
    <source>
        <dbReference type="EMBL" id="OGD63197.1"/>
    </source>
</evidence>
<dbReference type="Proteomes" id="UP000178583">
    <property type="component" value="Unassembled WGS sequence"/>
</dbReference>
<dbReference type="PRINTS" id="PR00046">
    <property type="entry name" value="SIGMA70FCT"/>
</dbReference>
<dbReference type="SUPFAM" id="SSF88659">
    <property type="entry name" value="Sigma3 and sigma4 domains of RNA polymerase sigma factors"/>
    <property type="match status" value="1"/>
</dbReference>
<dbReference type="Gene3D" id="1.10.10.1250">
    <property type="entry name" value="RNA polymerase, subunit delta, N-terminal domain"/>
    <property type="match status" value="1"/>
</dbReference>
<reference evidence="3 4" key="1">
    <citation type="journal article" date="2016" name="Nat. Commun.">
        <title>Thousands of microbial genomes shed light on interconnected biogeochemical processes in an aquifer system.</title>
        <authorList>
            <person name="Anantharaman K."/>
            <person name="Brown C.T."/>
            <person name="Hug L.A."/>
            <person name="Sharon I."/>
            <person name="Castelle C.J."/>
            <person name="Probst A.J."/>
            <person name="Thomas B.C."/>
            <person name="Singh A."/>
            <person name="Wilkins M.J."/>
            <person name="Karaoz U."/>
            <person name="Brodie E.L."/>
            <person name="Williams K.H."/>
            <person name="Hubbard S.S."/>
            <person name="Banfield J.F."/>
        </authorList>
    </citation>
    <scope>NUCLEOTIDE SEQUENCE [LARGE SCALE GENOMIC DNA]</scope>
</reference>
<dbReference type="AlphaFoldDB" id="A0A1F5E710"/>
<dbReference type="Gene3D" id="1.10.10.10">
    <property type="entry name" value="Winged helix-like DNA-binding domain superfamily/Winged helix DNA-binding domain"/>
    <property type="match status" value="1"/>
</dbReference>
<evidence type="ECO:0000256" key="1">
    <source>
        <dbReference type="ARBA" id="ARBA00023163"/>
    </source>
</evidence>
<comment type="caution">
    <text evidence="3">The sequence shown here is derived from an EMBL/GenBank/DDBJ whole genome shotgun (WGS) entry which is preliminary data.</text>
</comment>
<name>A0A1F5E710_9BACT</name>
<keyword evidence="1" id="KW-0804">Transcription</keyword>